<dbReference type="Gene3D" id="3.20.20.150">
    <property type="entry name" value="Divalent-metal-dependent TIM barrel enzymes"/>
    <property type="match status" value="1"/>
</dbReference>
<sequence>MKKTRILPLLAVALLCNCGGSDDKEPGAGEGNGSITVVEPTTALGAPNDDISLLQLKPGKLITLKQVNTTNCKRAAAAGMCIDIMAQDATVFAEGMTDAKLDALFSEAGAAIGSAAANLWGVHLPYGTYDISATDEAARTTAVAKLRTVINSAMKHMSPKHFVIHPSTGTILTTGSDFAARKAQSRKSLRELQTHIASCNSTYGLSTILCVENCPRSVAYDAETTLALLSGEGLEQVRVCLDTGHALIPLNGSYINPTKNGDAVAILRKLGTRLGTLHIQQNPGAEGQSGTLDKHLQPYTGGLIDWGEFYYELLKNNRYRGCFLYEVSFTDTYDGTTATIESAKANYTGLIYPAFTDRLNRQ</sequence>
<dbReference type="SUPFAM" id="SSF51658">
    <property type="entry name" value="Xylose isomerase-like"/>
    <property type="match status" value="1"/>
</dbReference>
<evidence type="ECO:0000259" key="1">
    <source>
        <dbReference type="Pfam" id="PF01261"/>
    </source>
</evidence>
<dbReference type="AlphaFoldDB" id="A0AAE4RY67"/>
<dbReference type="EMBL" id="JAWDES010000005">
    <property type="protein sequence ID" value="MDU0260657.1"/>
    <property type="molecule type" value="Genomic_DNA"/>
</dbReference>
<comment type="caution">
    <text evidence="2">The sequence shown here is derived from an EMBL/GenBank/DDBJ whole genome shotgun (WGS) entry which is preliminary data.</text>
</comment>
<dbReference type="Pfam" id="PF01261">
    <property type="entry name" value="AP_endonuc_2"/>
    <property type="match status" value="1"/>
</dbReference>
<name>A0AAE4RY67_9BACT</name>
<dbReference type="PANTHER" id="PTHR12110:SF53">
    <property type="entry name" value="BLR5974 PROTEIN"/>
    <property type="match status" value="1"/>
</dbReference>
<evidence type="ECO:0000313" key="3">
    <source>
        <dbReference type="Proteomes" id="UP001181347"/>
    </source>
</evidence>
<dbReference type="InterPro" id="IPR013022">
    <property type="entry name" value="Xyl_isomerase-like_TIM-brl"/>
</dbReference>
<dbReference type="Proteomes" id="UP001181347">
    <property type="component" value="Unassembled WGS sequence"/>
</dbReference>
<reference evidence="2" key="1">
    <citation type="submission" date="2023-10" db="EMBL/GenBank/DDBJ databases">
        <title>Genome Sequence of the Bacteria from From Gut Wall in Crohn's Disease.</title>
        <authorList>
            <person name="Rodriguez-Palacios A."/>
        </authorList>
    </citation>
    <scope>NUCLEOTIDE SEQUENCE</scope>
    <source>
        <strain evidence="2">CavFT-hAR58</strain>
    </source>
</reference>
<proteinExistence type="predicted"/>
<protein>
    <submittedName>
        <fullName evidence="2">TIM barrel protein</fullName>
    </submittedName>
</protein>
<feature type="domain" description="Xylose isomerase-like TIM barrel" evidence="1">
    <location>
        <begin position="92"/>
        <end position="328"/>
    </location>
</feature>
<dbReference type="InterPro" id="IPR050312">
    <property type="entry name" value="IolE/XylAMocC-like"/>
</dbReference>
<dbReference type="InterPro" id="IPR036237">
    <property type="entry name" value="Xyl_isomerase-like_sf"/>
</dbReference>
<dbReference type="PANTHER" id="PTHR12110">
    <property type="entry name" value="HYDROXYPYRUVATE ISOMERASE"/>
    <property type="match status" value="1"/>
</dbReference>
<organism evidence="2 3">
    <name type="scientific">Alistipes finegoldii</name>
    <dbReference type="NCBI Taxonomy" id="214856"/>
    <lineage>
        <taxon>Bacteria</taxon>
        <taxon>Pseudomonadati</taxon>
        <taxon>Bacteroidota</taxon>
        <taxon>Bacteroidia</taxon>
        <taxon>Bacteroidales</taxon>
        <taxon>Rikenellaceae</taxon>
        <taxon>Alistipes</taxon>
    </lineage>
</organism>
<dbReference type="RefSeq" id="WP_237958509.1">
    <property type="nucleotide sequence ID" value="NZ_BAAFKU010000003.1"/>
</dbReference>
<accession>A0AAE4RY67</accession>
<evidence type="ECO:0000313" key="2">
    <source>
        <dbReference type="EMBL" id="MDU0260657.1"/>
    </source>
</evidence>
<gene>
    <name evidence="2" type="ORF">RVH17_11205</name>
</gene>